<gene>
    <name evidence="3" type="ORF">CCAP1982_LOCUS22174</name>
</gene>
<feature type="compositionally biased region" description="Low complexity" evidence="2">
    <location>
        <begin position="312"/>
        <end position="325"/>
    </location>
</feature>
<evidence type="ECO:0000313" key="3">
    <source>
        <dbReference type="EMBL" id="CAD7014168.1"/>
    </source>
</evidence>
<comment type="caution">
    <text evidence="3">The sequence shown here is derived from an EMBL/GenBank/DDBJ whole genome shotgun (WGS) entry which is preliminary data.</text>
</comment>
<feature type="coiled-coil region" evidence="1">
    <location>
        <begin position="101"/>
        <end position="128"/>
    </location>
</feature>
<evidence type="ECO:0000256" key="1">
    <source>
        <dbReference type="SAM" id="Coils"/>
    </source>
</evidence>
<dbReference type="EMBL" id="CAJHJT010000056">
    <property type="protein sequence ID" value="CAD7014168.1"/>
    <property type="molecule type" value="Genomic_DNA"/>
</dbReference>
<feature type="region of interest" description="Disordered" evidence="2">
    <location>
        <begin position="145"/>
        <end position="200"/>
    </location>
</feature>
<proteinExistence type="predicted"/>
<evidence type="ECO:0000313" key="4">
    <source>
        <dbReference type="Proteomes" id="UP000606786"/>
    </source>
</evidence>
<feature type="compositionally biased region" description="Low complexity" evidence="2">
    <location>
        <begin position="338"/>
        <end position="370"/>
    </location>
</feature>
<dbReference type="Proteomes" id="UP000606786">
    <property type="component" value="Unassembled WGS sequence"/>
</dbReference>
<feature type="compositionally biased region" description="Polar residues" evidence="2">
    <location>
        <begin position="543"/>
        <end position="554"/>
    </location>
</feature>
<sequence length="808" mass="92065">MLMAGLAGALSQLRLGEQRTPEQEAYEQLMRRQCWEAGQIDYAGRDSFDNIWKKITQTLESKPSPSPPKEEDKSGAPMAVPQSEVDSETMAKAAAAVAAEAQAEKAESERLERINRMLQESAIMLEEQKVEERLPRPLLTVDTNNALLRRSRSPANRNNNAFSNNNNNNNNIYNNTNAQSLNAPRNLNRTPSPMQQQRQQLAIQKQLQQQQELQRQLEQEERQRRLIQQQKQQQEQAIQRQLQQQQQQQAIQKQLQQQQQAAQRQLQQIQQQQAKTVQRQPTTQQPKLTTPIQQQTLLQAQAQAQVPVQQQQTRTIVQEQPRKQLPQPPTTQQPQRPPRLHQQNHPQQQQQQPQAQTSQQSQVQSLAAKQAPTRSHQLLTSADIEDGKVEVDPVTKARTEYKVIDGGYEVRTIAPQPNGTVKTSVRTFWDPKPVSEEDMKREQQNKLEIRKRFGKEIRIDNKTTMLTREIEGGYEEVYTTVNDDGTRSTKTKTFFDSVPTELPDNYKAPGGGAPVDKNKKKTLVKKSSVDSTDSTESRRIVQRTDQQQGNFKQETTVEESRRVMQSTEITENNRTVRKNSVQEQNIKQITSSSGGVDSKDKKKTKKTKSNIPPPPPDFIENDTTTVTSKRVPHGVEYTYSTKLESGKTITTSKTVYEEEEAELTEEEIRAYKKTLKDAEKHQNVTSTKKLRSESGTKKVVPSENPGDVTTVETIKIEGGTEYHYTTVTKEGIVKKAVKTVYDPVATQGGEESEEEIVEDYEEEIIEPGEKNVRTVETIKQLPKKFEESVTVTHEKTEKKVKKSMMISH</sequence>
<keyword evidence="4" id="KW-1185">Reference proteome</keyword>
<feature type="region of interest" description="Disordered" evidence="2">
    <location>
        <begin position="682"/>
        <end position="705"/>
    </location>
</feature>
<dbReference type="OrthoDB" id="2014201at2759"/>
<reference evidence="3" key="1">
    <citation type="submission" date="2020-11" db="EMBL/GenBank/DDBJ databases">
        <authorList>
            <person name="Whitehead M."/>
        </authorList>
    </citation>
    <scope>NUCLEOTIDE SEQUENCE</scope>
    <source>
        <strain evidence="3">EGII</strain>
    </source>
</reference>
<feature type="compositionally biased region" description="Low complexity" evidence="2">
    <location>
        <begin position="156"/>
        <end position="177"/>
    </location>
</feature>
<feature type="compositionally biased region" description="Polar residues" evidence="2">
    <location>
        <begin position="178"/>
        <end position="194"/>
    </location>
</feature>
<protein>
    <submittedName>
        <fullName evidence="3">(Mediterranean fruit fly) hypothetical protein</fullName>
    </submittedName>
</protein>
<feature type="region of interest" description="Disordered" evidence="2">
    <location>
        <begin position="502"/>
        <end position="625"/>
    </location>
</feature>
<feature type="region of interest" description="Disordered" evidence="2">
    <location>
        <begin position="312"/>
        <end position="384"/>
    </location>
</feature>
<evidence type="ECO:0000256" key="2">
    <source>
        <dbReference type="SAM" id="MobiDB-lite"/>
    </source>
</evidence>
<name>A0A811VCX6_CERCA</name>
<accession>A0A811VCX6</accession>
<feature type="region of interest" description="Disordered" evidence="2">
    <location>
        <begin position="58"/>
        <end position="91"/>
    </location>
</feature>
<feature type="compositionally biased region" description="Pro residues" evidence="2">
    <location>
        <begin position="326"/>
        <end position="337"/>
    </location>
</feature>
<feature type="compositionally biased region" description="Polar residues" evidence="2">
    <location>
        <begin position="563"/>
        <end position="589"/>
    </location>
</feature>
<dbReference type="AlphaFoldDB" id="A0A811VCX6"/>
<keyword evidence="1" id="KW-0175">Coiled coil</keyword>
<organism evidence="3 4">
    <name type="scientific">Ceratitis capitata</name>
    <name type="common">Mediterranean fruit fly</name>
    <name type="synonym">Tephritis capitata</name>
    <dbReference type="NCBI Taxonomy" id="7213"/>
    <lineage>
        <taxon>Eukaryota</taxon>
        <taxon>Metazoa</taxon>
        <taxon>Ecdysozoa</taxon>
        <taxon>Arthropoda</taxon>
        <taxon>Hexapoda</taxon>
        <taxon>Insecta</taxon>
        <taxon>Pterygota</taxon>
        <taxon>Neoptera</taxon>
        <taxon>Endopterygota</taxon>
        <taxon>Diptera</taxon>
        <taxon>Brachycera</taxon>
        <taxon>Muscomorpha</taxon>
        <taxon>Tephritoidea</taxon>
        <taxon>Tephritidae</taxon>
        <taxon>Ceratitis</taxon>
        <taxon>Ceratitis</taxon>
    </lineage>
</organism>